<gene>
    <name evidence="3" type="ORF">GCM10025868_08650</name>
</gene>
<keyword evidence="4" id="KW-1185">Reference proteome</keyword>
<dbReference type="Gene3D" id="3.30.70.270">
    <property type="match status" value="1"/>
</dbReference>
<name>A0ABQ6JFL7_9ACTN</name>
<evidence type="ECO:0000256" key="1">
    <source>
        <dbReference type="SAM" id="MobiDB-lite"/>
    </source>
</evidence>
<accession>A0ABQ6JFL7</accession>
<dbReference type="PANTHER" id="PTHR45138:SF9">
    <property type="entry name" value="DIGUANYLATE CYCLASE DGCM-RELATED"/>
    <property type="match status" value="1"/>
</dbReference>
<dbReference type="InterPro" id="IPR000160">
    <property type="entry name" value="GGDEF_dom"/>
</dbReference>
<dbReference type="EMBL" id="BSUZ01000001">
    <property type="protein sequence ID" value="GMA85615.1"/>
    <property type="molecule type" value="Genomic_DNA"/>
</dbReference>
<evidence type="ECO:0000313" key="4">
    <source>
        <dbReference type="Proteomes" id="UP001157017"/>
    </source>
</evidence>
<dbReference type="Pfam" id="PF00990">
    <property type="entry name" value="GGDEF"/>
    <property type="match status" value="1"/>
</dbReference>
<organism evidence="3 4">
    <name type="scientific">Angustibacter aerolatus</name>
    <dbReference type="NCBI Taxonomy" id="1162965"/>
    <lineage>
        <taxon>Bacteria</taxon>
        <taxon>Bacillati</taxon>
        <taxon>Actinomycetota</taxon>
        <taxon>Actinomycetes</taxon>
        <taxon>Kineosporiales</taxon>
        <taxon>Kineosporiaceae</taxon>
    </lineage>
</organism>
<dbReference type="SUPFAM" id="SSF55073">
    <property type="entry name" value="Nucleotide cyclase"/>
    <property type="match status" value="1"/>
</dbReference>
<evidence type="ECO:0000259" key="2">
    <source>
        <dbReference type="PROSITE" id="PS50887"/>
    </source>
</evidence>
<evidence type="ECO:0000313" key="3">
    <source>
        <dbReference type="EMBL" id="GMA85615.1"/>
    </source>
</evidence>
<comment type="caution">
    <text evidence="3">The sequence shown here is derived from an EMBL/GenBank/DDBJ whole genome shotgun (WGS) entry which is preliminary data.</text>
</comment>
<dbReference type="PANTHER" id="PTHR45138">
    <property type="entry name" value="REGULATORY COMPONENTS OF SENSORY TRANSDUCTION SYSTEM"/>
    <property type="match status" value="1"/>
</dbReference>
<protein>
    <recommendedName>
        <fullName evidence="2">GGDEF domain-containing protein</fullName>
    </recommendedName>
</protein>
<proteinExistence type="predicted"/>
<dbReference type="InterPro" id="IPR050469">
    <property type="entry name" value="Diguanylate_Cyclase"/>
</dbReference>
<dbReference type="InterPro" id="IPR043128">
    <property type="entry name" value="Rev_trsase/Diguanyl_cyclase"/>
</dbReference>
<feature type="region of interest" description="Disordered" evidence="1">
    <location>
        <begin position="112"/>
        <end position="141"/>
    </location>
</feature>
<reference evidence="4" key="1">
    <citation type="journal article" date="2019" name="Int. J. Syst. Evol. Microbiol.">
        <title>The Global Catalogue of Microorganisms (GCM) 10K type strain sequencing project: providing services to taxonomists for standard genome sequencing and annotation.</title>
        <authorList>
            <consortium name="The Broad Institute Genomics Platform"/>
            <consortium name="The Broad Institute Genome Sequencing Center for Infectious Disease"/>
            <person name="Wu L."/>
            <person name="Ma J."/>
        </authorList>
    </citation>
    <scope>NUCLEOTIDE SEQUENCE [LARGE SCALE GENOMIC DNA]</scope>
    <source>
        <strain evidence="4">NBRC 108730</strain>
    </source>
</reference>
<dbReference type="CDD" id="cd01949">
    <property type="entry name" value="GGDEF"/>
    <property type="match status" value="1"/>
</dbReference>
<dbReference type="NCBIfam" id="TIGR00254">
    <property type="entry name" value="GGDEF"/>
    <property type="match status" value="1"/>
</dbReference>
<dbReference type="SMART" id="SM00267">
    <property type="entry name" value="GGDEF"/>
    <property type="match status" value="1"/>
</dbReference>
<feature type="domain" description="GGDEF" evidence="2">
    <location>
        <begin position="10"/>
        <end position="148"/>
    </location>
</feature>
<dbReference type="Proteomes" id="UP001157017">
    <property type="component" value="Unassembled WGS sequence"/>
</dbReference>
<dbReference type="PROSITE" id="PS50887">
    <property type="entry name" value="GGDEF"/>
    <property type="match status" value="1"/>
</dbReference>
<dbReference type="InterPro" id="IPR029787">
    <property type="entry name" value="Nucleotide_cyclase"/>
</dbReference>
<sequence>MLDAGIAETVGGAVLFVDVDRFKAVNDRHTHAVGDQVLRRVADILRAHCRGHDDVVVRFGGDEFVVLLPMTATTEAAAVAERVRAAVDREPWGDLGAGLQVSVSVGVAAGGAARSGCCAPPTPRSSRPRRPDATASPSGRRAAAVAVGAGVDDVVVSEVRAG</sequence>